<evidence type="ECO:0000313" key="1">
    <source>
        <dbReference type="EMBL" id="QDE70263.1"/>
    </source>
</evidence>
<sequence>MADAAFSYFVRFRVGMPLDGYGHMNLNSLRVRALAGLVSAPMLAHAQEEPPVAPHSAPSAVHGGTQRLSSAAALGVHSLSVDSVSPASMAFIVDIEQPLSPFISVFAGGHVGVNLKATGLQAGGRVYLTGRPFQGPFLSVQGDGTFFDADEDVSKLRASVSGLVGYSQQLGNQWHIALAGGAGFSHLRQETELPRSATCTLFSWCLLSKPERTVETTQTLHPVVRLTAVHRF</sequence>
<reference evidence="1 2" key="1">
    <citation type="journal article" date="2019" name="Science">
        <title>Social genes are selection hotspots in kin groups of a soil microbe.</title>
        <authorList>
            <person name="Wielgoss S."/>
            <person name="Wolfensberger R."/>
            <person name="Sun L."/>
            <person name="Fiegna F."/>
            <person name="Velicer G.J."/>
        </authorList>
    </citation>
    <scope>NUCLEOTIDE SEQUENCE [LARGE SCALE GENOMIC DNA]</scope>
    <source>
        <strain evidence="1 2">MC3.5.9c15</strain>
    </source>
</reference>
<proteinExistence type="predicted"/>
<organism evidence="1 2">
    <name type="scientific">Myxococcus xanthus</name>
    <dbReference type="NCBI Taxonomy" id="34"/>
    <lineage>
        <taxon>Bacteria</taxon>
        <taxon>Pseudomonadati</taxon>
        <taxon>Myxococcota</taxon>
        <taxon>Myxococcia</taxon>
        <taxon>Myxococcales</taxon>
        <taxon>Cystobacterineae</taxon>
        <taxon>Myxococcaceae</taxon>
        <taxon>Myxococcus</taxon>
    </lineage>
</organism>
<evidence type="ECO:0000313" key="2">
    <source>
        <dbReference type="Proteomes" id="UP000320179"/>
    </source>
</evidence>
<gene>
    <name evidence="1" type="ORF">BHS09_26645</name>
</gene>
<dbReference type="Proteomes" id="UP000320179">
    <property type="component" value="Chromosome"/>
</dbReference>
<protein>
    <submittedName>
        <fullName evidence="1">Uncharacterized protein</fullName>
    </submittedName>
</protein>
<name>A0AAE6G3G5_MYXXA</name>
<accession>A0AAE6G3G5</accession>
<dbReference type="EMBL" id="CP017174">
    <property type="protein sequence ID" value="QDE70263.1"/>
    <property type="molecule type" value="Genomic_DNA"/>
</dbReference>
<dbReference type="AlphaFoldDB" id="A0AAE6G3G5"/>